<reference evidence="1" key="1">
    <citation type="journal article" date="2011" name="Environ. Microbiol.">
        <title>Time-series analyses of Monterey Bay coastal microbial picoplankton using a 'genome proxy' microarray.</title>
        <authorList>
            <person name="Rich V.I."/>
            <person name="Pham V.D."/>
            <person name="Eppley J."/>
            <person name="Shi Y."/>
            <person name="DeLong E.F."/>
        </authorList>
    </citation>
    <scope>NUCLEOTIDE SEQUENCE</scope>
</reference>
<evidence type="ECO:0000313" key="1">
    <source>
        <dbReference type="EMBL" id="ADI19879.1"/>
    </source>
</evidence>
<protein>
    <submittedName>
        <fullName evidence="1">Uncharacterized protein</fullName>
    </submittedName>
</protein>
<dbReference type="EMBL" id="GU474934">
    <property type="protein sequence ID" value="ADI19879.1"/>
    <property type="molecule type" value="Genomic_DNA"/>
</dbReference>
<sequence length="21" mass="2266">MQQETLTVGLGNRAYDIVIGS</sequence>
<accession>E0XZM8</accession>
<dbReference type="AlphaFoldDB" id="E0XZM8"/>
<name>E0XZM8_9PROT</name>
<proteinExistence type="predicted"/>
<organism evidence="1">
    <name type="scientific">uncultured alpha proteobacterium EB000_46D07</name>
    <dbReference type="NCBI Taxonomy" id="710793"/>
    <lineage>
        <taxon>Bacteria</taxon>
        <taxon>Pseudomonadati</taxon>
        <taxon>Pseudomonadota</taxon>
        <taxon>Alphaproteobacteria</taxon>
        <taxon>environmental samples</taxon>
    </lineage>
</organism>